<organism evidence="2">
    <name type="scientific">Abalone asfa-like virus</name>
    <dbReference type="NCBI Taxonomy" id="2839893"/>
    <lineage>
        <taxon>Viruses</taxon>
        <taxon>Varidnaviria</taxon>
        <taxon>Bamfordvirae</taxon>
        <taxon>Nucleocytoviricota</taxon>
        <taxon>Pokkesviricetes</taxon>
        <taxon>Asfuvirales</taxon>
        <taxon>Asfarviridae</taxon>
    </lineage>
</organism>
<name>A0A5K7XYM6_9VIRU</name>
<feature type="compositionally biased region" description="Acidic residues" evidence="1">
    <location>
        <begin position="84"/>
        <end position="114"/>
    </location>
</feature>
<sequence>MIYPLVYICKEKCNLARVQERIEKNKAPCRECFDKGVGFGEKDESEDSDSSSGEEADDETEDDGSSSKKWFCSAAPKNSYQGSEDAESEEEEEKEEELEEEEEKEEESEEEEEKEPITKILNDKIFKDFITLDSAESEDSNFSSSDSE</sequence>
<dbReference type="EMBL" id="LC506465">
    <property type="protein sequence ID" value="BBO54055.1"/>
    <property type="molecule type" value="Genomic_DNA"/>
</dbReference>
<evidence type="ECO:0000313" key="2">
    <source>
        <dbReference type="EMBL" id="BBO54055.1"/>
    </source>
</evidence>
<accession>A0A5K7XYM6</accession>
<proteinExistence type="predicted"/>
<feature type="compositionally biased region" description="Acidic residues" evidence="1">
    <location>
        <begin position="43"/>
        <end position="64"/>
    </location>
</feature>
<evidence type="ECO:0000256" key="1">
    <source>
        <dbReference type="SAM" id="MobiDB-lite"/>
    </source>
</evidence>
<protein>
    <submittedName>
        <fullName evidence="2">Uncharacterized protein</fullName>
    </submittedName>
</protein>
<reference evidence="2" key="1">
    <citation type="journal article" date="2020" name="Sci. Rep.">
        <title>A novel Asfarvirus-like virus identified as a potential cause of mass mortality of abalone.</title>
        <authorList>
            <person name="Matsuyama T."/>
            <person name="Takano T."/>
            <person name="Nishiki I."/>
            <person name="Fujiwara A."/>
            <person name="Kiryu I."/>
            <person name="Inada M."/>
            <person name="Sakai T."/>
            <person name="Terashima S."/>
            <person name="Matsuura Y."/>
            <person name="Isowa K."/>
            <person name="Nakayasu C."/>
        </authorList>
    </citation>
    <scope>NUCLEOTIDE SEQUENCE</scope>
</reference>
<feature type="region of interest" description="Disordered" evidence="1">
    <location>
        <begin position="32"/>
        <end position="123"/>
    </location>
</feature>